<accession>A0A1H3J562</accession>
<dbReference type="AlphaFoldDB" id="A0A1H3J562"/>
<dbReference type="SUPFAM" id="SSF53448">
    <property type="entry name" value="Nucleotide-diphospho-sugar transferases"/>
    <property type="match status" value="1"/>
</dbReference>
<keyword evidence="1" id="KW-0548">Nucleotidyltransferase</keyword>
<proteinExistence type="predicted"/>
<organism evidence="1 2">
    <name type="scientific">Allochromatium warmingii</name>
    <name type="common">Chromatium warmingii</name>
    <dbReference type="NCBI Taxonomy" id="61595"/>
    <lineage>
        <taxon>Bacteria</taxon>
        <taxon>Pseudomonadati</taxon>
        <taxon>Pseudomonadota</taxon>
        <taxon>Gammaproteobacteria</taxon>
        <taxon>Chromatiales</taxon>
        <taxon>Chromatiaceae</taxon>
        <taxon>Allochromatium</taxon>
    </lineage>
</organism>
<sequence>MDQLLPSTPSHTATVALIPLRGGSKSIPKKNIKPLAGKPLCAWVLEAATAAKHIDAVYVSTDCPEIAAVVQGLNLGVHLIERLAEFATDEASTEAVMLHFMDHCPFERLVTIQATSPLLRAEDLDTALARFDHEPLDSLLSAVRTKRFFWNDDATPINYDPLHRPRRQEFSGTLMENGAFYITRRAILERHRCRLGGRIGIHEMPEHTALEIDEPEDWELVARCLAAQV</sequence>
<evidence type="ECO:0000313" key="2">
    <source>
        <dbReference type="Proteomes" id="UP000198672"/>
    </source>
</evidence>
<dbReference type="RefSeq" id="WP_091335076.1">
    <property type="nucleotide sequence ID" value="NZ_FNOW01000052.1"/>
</dbReference>
<keyword evidence="2" id="KW-1185">Reference proteome</keyword>
<dbReference type="Pfam" id="PF02348">
    <property type="entry name" value="CTP_transf_3"/>
    <property type="match status" value="1"/>
</dbReference>
<gene>
    <name evidence="1" type="ORF">SAMN05421644_1523</name>
</gene>
<name>A0A1H3J562_ALLWA</name>
<keyword evidence="1" id="KW-0808">Transferase</keyword>
<dbReference type="InterPro" id="IPR029044">
    <property type="entry name" value="Nucleotide-diphossugar_trans"/>
</dbReference>
<dbReference type="CDD" id="cd02513">
    <property type="entry name" value="CMP-NeuAc_Synthase"/>
    <property type="match status" value="1"/>
</dbReference>
<dbReference type="InterPro" id="IPR050793">
    <property type="entry name" value="CMP-NeuNAc_synthase"/>
</dbReference>
<dbReference type="Proteomes" id="UP000198672">
    <property type="component" value="Unassembled WGS sequence"/>
</dbReference>
<dbReference type="Gene3D" id="3.90.550.10">
    <property type="entry name" value="Spore Coat Polysaccharide Biosynthesis Protein SpsA, Chain A"/>
    <property type="match status" value="1"/>
</dbReference>
<dbReference type="EMBL" id="FNOW01000052">
    <property type="protein sequence ID" value="SDY34578.1"/>
    <property type="molecule type" value="Genomic_DNA"/>
</dbReference>
<evidence type="ECO:0000313" key="1">
    <source>
        <dbReference type="EMBL" id="SDY34578.1"/>
    </source>
</evidence>
<dbReference type="STRING" id="61595.SAMN05421644_1523"/>
<protein>
    <submittedName>
        <fullName evidence="1">N-acylneuraminate cytidylyltransferase</fullName>
    </submittedName>
</protein>
<dbReference type="PANTHER" id="PTHR21485">
    <property type="entry name" value="HAD SUPERFAMILY MEMBERS CMAS AND KDSC"/>
    <property type="match status" value="1"/>
</dbReference>
<dbReference type="InterPro" id="IPR003329">
    <property type="entry name" value="Cytidylyl_trans"/>
</dbReference>
<reference evidence="2" key="1">
    <citation type="submission" date="2016-10" db="EMBL/GenBank/DDBJ databases">
        <authorList>
            <person name="Varghese N."/>
            <person name="Submissions S."/>
        </authorList>
    </citation>
    <scope>NUCLEOTIDE SEQUENCE [LARGE SCALE GENOMIC DNA]</scope>
    <source>
        <strain evidence="2">DSM 173</strain>
    </source>
</reference>
<dbReference type="GO" id="GO:0008781">
    <property type="term" value="F:N-acylneuraminate cytidylyltransferase activity"/>
    <property type="evidence" value="ECO:0007669"/>
    <property type="project" value="TreeGrafter"/>
</dbReference>
<dbReference type="OrthoDB" id="9805604at2"/>
<dbReference type="PANTHER" id="PTHR21485:SF3">
    <property type="entry name" value="N-ACYLNEURAMINATE CYTIDYLYLTRANSFERASE"/>
    <property type="match status" value="1"/>
</dbReference>